<dbReference type="EMBL" id="MLJW01006185">
    <property type="protein sequence ID" value="OIQ67047.1"/>
    <property type="molecule type" value="Genomic_DNA"/>
</dbReference>
<sequence length="307" mass="32029">MGEHGVGLGRMHHPYAGHLMDGSIKTLRHGVGMAGVTQPVVVFQHAQPGRGNEAHLRGELPGLLHAPGEIGRQLAVEKHHRFAHGQTVLGAAEAQHVHPGAPGDVARMTAQRSHGVGEPGPVHVQLEMVALGHGGNGAHLFDAIHRAQLGGLGDGDDLGLGRMNVAALGGQKVDGLGRELAAPRLRAFSLGDQQLGAAGEKLRTAALIGFDMRHRGADHCVIALAHGGQRQRVGRGAVEHEVHVAIGLERFAQPVGDAVRPAIVAIRRLMARCIGLQQPVQGFGTDAGVVIAGKMLAEFRGVHGASF</sequence>
<comment type="caution">
    <text evidence="1">The sequence shown here is derived from an EMBL/GenBank/DDBJ whole genome shotgun (WGS) entry which is preliminary data.</text>
</comment>
<accession>A0A1J5PGY2</accession>
<reference evidence="1" key="1">
    <citation type="submission" date="2016-10" db="EMBL/GenBank/DDBJ databases">
        <title>Sequence of Gallionella enrichment culture.</title>
        <authorList>
            <person name="Poehlein A."/>
            <person name="Muehling M."/>
            <person name="Daniel R."/>
        </authorList>
    </citation>
    <scope>NUCLEOTIDE SEQUENCE</scope>
</reference>
<gene>
    <name evidence="1" type="ORF">GALL_513800</name>
</gene>
<evidence type="ECO:0000313" key="1">
    <source>
        <dbReference type="EMBL" id="OIQ67047.1"/>
    </source>
</evidence>
<proteinExistence type="predicted"/>
<organism evidence="1">
    <name type="scientific">mine drainage metagenome</name>
    <dbReference type="NCBI Taxonomy" id="410659"/>
    <lineage>
        <taxon>unclassified sequences</taxon>
        <taxon>metagenomes</taxon>
        <taxon>ecological metagenomes</taxon>
    </lineage>
</organism>
<name>A0A1J5PGY2_9ZZZZ</name>
<dbReference type="AlphaFoldDB" id="A0A1J5PGY2"/>
<protein>
    <submittedName>
        <fullName evidence="1">Uncharacterized protein</fullName>
    </submittedName>
</protein>